<dbReference type="InterPro" id="IPR003720">
    <property type="entry name" value="tRNA_STrfase"/>
</dbReference>
<dbReference type="InterPro" id="IPR050102">
    <property type="entry name" value="tRNA_sulfurtransferase_ThiI"/>
</dbReference>
<dbReference type="OrthoDB" id="9773948at2"/>
<dbReference type="RefSeq" id="WP_075048010.1">
    <property type="nucleotide sequence ID" value="NZ_CP012328.1"/>
</dbReference>
<dbReference type="Pfam" id="PF02926">
    <property type="entry name" value="THUMP"/>
    <property type="match status" value="1"/>
</dbReference>
<protein>
    <recommendedName>
        <fullName evidence="14 18">Probable tRNA sulfurtransferase</fullName>
        <ecNumber evidence="13 18">2.8.1.4</ecNumber>
    </recommendedName>
    <alternativeName>
        <fullName evidence="15 18">Sulfur carrier protein ThiS sulfurtransferase</fullName>
    </alternativeName>
    <alternativeName>
        <fullName evidence="16 18">Thiamine biosynthesis protein ThiI</fullName>
    </alternativeName>
    <alternativeName>
        <fullName evidence="17 18">tRNA 4-thiouridine synthase</fullName>
    </alternativeName>
</protein>
<evidence type="ECO:0000256" key="9">
    <source>
        <dbReference type="ARBA" id="ARBA00050570"/>
    </source>
</evidence>
<dbReference type="PANTHER" id="PTHR43209">
    <property type="entry name" value="TRNA SULFURTRANSFERASE"/>
    <property type="match status" value="1"/>
</dbReference>
<dbReference type="InterPro" id="IPR054173">
    <property type="entry name" value="ThiI_fer"/>
</dbReference>
<dbReference type="Pfam" id="PF02568">
    <property type="entry name" value="ThiI"/>
    <property type="match status" value="1"/>
</dbReference>
<organism evidence="20 21">
    <name type="scientific">Spiroplasma turonicum</name>
    <dbReference type="NCBI Taxonomy" id="216946"/>
    <lineage>
        <taxon>Bacteria</taxon>
        <taxon>Bacillati</taxon>
        <taxon>Mycoplasmatota</taxon>
        <taxon>Mollicutes</taxon>
        <taxon>Entomoplasmatales</taxon>
        <taxon>Spiroplasmataceae</taxon>
        <taxon>Spiroplasma</taxon>
    </lineage>
</organism>
<evidence type="ECO:0000256" key="3">
    <source>
        <dbReference type="ARBA" id="ARBA00022555"/>
    </source>
</evidence>
<dbReference type="GO" id="GO:0004810">
    <property type="term" value="F:CCA tRNA nucleotidyltransferase activity"/>
    <property type="evidence" value="ECO:0007669"/>
    <property type="project" value="InterPro"/>
</dbReference>
<dbReference type="AlphaFoldDB" id="A0A0K1P5E8"/>
<evidence type="ECO:0000256" key="10">
    <source>
        <dbReference type="ARBA" id="ARBA00052330"/>
    </source>
</evidence>
<dbReference type="Gene3D" id="3.30.2130.30">
    <property type="match status" value="1"/>
</dbReference>
<evidence type="ECO:0000259" key="19">
    <source>
        <dbReference type="PROSITE" id="PS51165"/>
    </source>
</evidence>
<keyword evidence="4 18" id="KW-0808">Transferase</keyword>
<keyword evidence="5 18" id="KW-0547">Nucleotide-binding</keyword>
<accession>A0A0K1P5E8</accession>
<dbReference type="GO" id="GO:0009228">
    <property type="term" value="P:thiamine biosynthetic process"/>
    <property type="evidence" value="ECO:0007669"/>
    <property type="project" value="UniProtKB-KW"/>
</dbReference>
<feature type="binding site" evidence="18">
    <location>
        <position position="295"/>
    </location>
    <ligand>
        <name>ATP</name>
        <dbReference type="ChEBI" id="CHEBI:30616"/>
    </ligand>
</feature>
<dbReference type="SMART" id="SM00981">
    <property type="entry name" value="THUMP"/>
    <property type="match status" value="1"/>
</dbReference>
<evidence type="ECO:0000256" key="14">
    <source>
        <dbReference type="ARBA" id="ARBA00071867"/>
    </source>
</evidence>
<evidence type="ECO:0000256" key="1">
    <source>
        <dbReference type="ARBA" id="ARBA00004496"/>
    </source>
</evidence>
<evidence type="ECO:0000256" key="8">
    <source>
        <dbReference type="ARBA" id="ARBA00022977"/>
    </source>
</evidence>
<keyword evidence="6 18" id="KW-0067">ATP-binding</keyword>
<dbReference type="InterPro" id="IPR014729">
    <property type="entry name" value="Rossmann-like_a/b/a_fold"/>
</dbReference>
<comment type="catalytic activity">
    <reaction evidence="10 18">
        <text>[ThiS sulfur-carrier protein]-C-terminal Gly-Gly-AMP + S-sulfanyl-L-cysteinyl-[cysteine desulfurase] + AH2 = [ThiS sulfur-carrier protein]-C-terminal-Gly-aminoethanethioate + L-cysteinyl-[cysteine desulfurase] + A + AMP + 2 H(+)</text>
        <dbReference type="Rhea" id="RHEA:43340"/>
        <dbReference type="Rhea" id="RHEA-COMP:12157"/>
        <dbReference type="Rhea" id="RHEA-COMP:12158"/>
        <dbReference type="Rhea" id="RHEA-COMP:12910"/>
        <dbReference type="Rhea" id="RHEA-COMP:19908"/>
        <dbReference type="ChEBI" id="CHEBI:13193"/>
        <dbReference type="ChEBI" id="CHEBI:15378"/>
        <dbReference type="ChEBI" id="CHEBI:17499"/>
        <dbReference type="ChEBI" id="CHEBI:29950"/>
        <dbReference type="ChEBI" id="CHEBI:61963"/>
        <dbReference type="ChEBI" id="CHEBI:90618"/>
        <dbReference type="ChEBI" id="CHEBI:232372"/>
        <dbReference type="ChEBI" id="CHEBI:456215"/>
    </reaction>
</comment>
<comment type="subcellular location">
    <subcellularLocation>
        <location evidence="1 18">Cytoplasm</location>
    </subcellularLocation>
</comment>
<evidence type="ECO:0000256" key="7">
    <source>
        <dbReference type="ARBA" id="ARBA00022884"/>
    </source>
</evidence>
<dbReference type="InterPro" id="IPR049961">
    <property type="entry name" value="ThiI_N"/>
</dbReference>
<dbReference type="SUPFAM" id="SSF143437">
    <property type="entry name" value="THUMP domain-like"/>
    <property type="match status" value="1"/>
</dbReference>
<dbReference type="GO" id="GO:0002937">
    <property type="term" value="P:tRNA 4-thiouridine biosynthesis"/>
    <property type="evidence" value="ECO:0007669"/>
    <property type="project" value="TreeGrafter"/>
</dbReference>
<dbReference type="InterPro" id="IPR020536">
    <property type="entry name" value="ThiI_AANH"/>
</dbReference>
<evidence type="ECO:0000256" key="17">
    <source>
        <dbReference type="ARBA" id="ARBA00080570"/>
    </source>
</evidence>
<dbReference type="EMBL" id="CP012328">
    <property type="protein sequence ID" value="AKU79404.1"/>
    <property type="molecule type" value="Genomic_DNA"/>
</dbReference>
<name>A0A0K1P5E8_9MOLU</name>
<evidence type="ECO:0000256" key="11">
    <source>
        <dbReference type="ARBA" id="ARBA00058382"/>
    </source>
</evidence>
<dbReference type="NCBIfam" id="TIGR00342">
    <property type="entry name" value="tRNA uracil 4-sulfurtransferase ThiI"/>
    <property type="match status" value="1"/>
</dbReference>
<evidence type="ECO:0000256" key="6">
    <source>
        <dbReference type="ARBA" id="ARBA00022840"/>
    </source>
</evidence>
<evidence type="ECO:0000256" key="13">
    <source>
        <dbReference type="ARBA" id="ARBA00066827"/>
    </source>
</evidence>
<keyword evidence="8 18" id="KW-0784">Thiamine biosynthesis</keyword>
<proteinExistence type="inferred from homology"/>
<dbReference type="FunFam" id="3.40.50.620:FF:000053">
    <property type="entry name" value="Probable tRNA sulfurtransferase"/>
    <property type="match status" value="1"/>
</dbReference>
<dbReference type="PANTHER" id="PTHR43209:SF1">
    <property type="entry name" value="TRNA SULFURTRANSFERASE"/>
    <property type="match status" value="1"/>
</dbReference>
<dbReference type="SUPFAM" id="SSF52402">
    <property type="entry name" value="Adenine nucleotide alpha hydrolases-like"/>
    <property type="match status" value="1"/>
</dbReference>
<keyword evidence="2 18" id="KW-0963">Cytoplasm</keyword>
<feature type="binding site" evidence="18">
    <location>
        <position position="264"/>
    </location>
    <ligand>
        <name>ATP</name>
        <dbReference type="ChEBI" id="CHEBI:30616"/>
    </ligand>
</feature>
<comment type="function">
    <text evidence="11 18">Catalyzes the ATP-dependent transfer of a sulfur to tRNA to produce 4-thiouridine in position 8 of tRNAs, which functions as a near-UV photosensor. Also catalyzes the transfer of sulfur to the sulfur carrier protein ThiS, forming ThiS-thiocarboxylate. This is a step in the synthesis of thiazole, in the thiamine biosynthesis pathway. The sulfur is donated as persulfide by IscS.</text>
</comment>
<evidence type="ECO:0000256" key="15">
    <source>
        <dbReference type="ARBA" id="ARBA00075337"/>
    </source>
</evidence>
<feature type="domain" description="THUMP" evidence="19">
    <location>
        <begin position="60"/>
        <end position="163"/>
    </location>
</feature>
<dbReference type="Pfam" id="PF22025">
    <property type="entry name" value="ThiI_fer"/>
    <property type="match status" value="1"/>
</dbReference>
<dbReference type="Gene3D" id="3.40.50.620">
    <property type="entry name" value="HUPs"/>
    <property type="match status" value="1"/>
</dbReference>
<dbReference type="HAMAP" id="MF_00021">
    <property type="entry name" value="ThiI"/>
    <property type="match status" value="1"/>
</dbReference>
<evidence type="ECO:0000256" key="18">
    <source>
        <dbReference type="HAMAP-Rule" id="MF_00021"/>
    </source>
</evidence>
<gene>
    <name evidence="18 20" type="primary">thiI</name>
    <name evidence="20" type="ORF">STURON_00158</name>
</gene>
<dbReference type="PROSITE" id="PS51165">
    <property type="entry name" value="THUMP"/>
    <property type="match status" value="1"/>
</dbReference>
<keyword evidence="21" id="KW-1185">Reference proteome</keyword>
<dbReference type="GO" id="GO:0140741">
    <property type="term" value="F:tRNA-uracil-4 sulfurtransferase activity"/>
    <property type="evidence" value="ECO:0007669"/>
    <property type="project" value="UniProtKB-EC"/>
</dbReference>
<feature type="binding site" evidence="18">
    <location>
        <begin position="181"/>
        <end position="182"/>
    </location>
    <ligand>
        <name>ATP</name>
        <dbReference type="ChEBI" id="CHEBI:30616"/>
    </ligand>
</feature>
<evidence type="ECO:0000313" key="21">
    <source>
        <dbReference type="Proteomes" id="UP000067243"/>
    </source>
</evidence>
<comment type="pathway">
    <text evidence="18">Cofactor biosynthesis; thiamine diphosphate biosynthesis.</text>
</comment>
<feature type="binding site" evidence="18">
    <location>
        <begin position="206"/>
        <end position="207"/>
    </location>
    <ligand>
        <name>ATP</name>
        <dbReference type="ChEBI" id="CHEBI:30616"/>
    </ligand>
</feature>
<evidence type="ECO:0000256" key="2">
    <source>
        <dbReference type="ARBA" id="ARBA00022490"/>
    </source>
</evidence>
<dbReference type="Proteomes" id="UP000067243">
    <property type="component" value="Chromosome"/>
</dbReference>
<dbReference type="STRING" id="216946.STURO_v1c01560"/>
<dbReference type="GO" id="GO:0052837">
    <property type="term" value="P:thiazole biosynthetic process"/>
    <property type="evidence" value="ECO:0007669"/>
    <property type="project" value="TreeGrafter"/>
</dbReference>
<dbReference type="EC" id="2.8.1.4" evidence="13 18"/>
<dbReference type="UniPathway" id="UPA00060"/>
<dbReference type="CDD" id="cd11716">
    <property type="entry name" value="THUMP_ThiI"/>
    <property type="match status" value="1"/>
</dbReference>
<comment type="catalytic activity">
    <reaction evidence="9 18">
        <text>[ThiI sulfur-carrier protein]-S-sulfanyl-L-cysteine + a uridine in tRNA + 2 reduced [2Fe-2S]-[ferredoxin] + ATP + H(+) = [ThiI sulfur-carrier protein]-L-cysteine + a 4-thiouridine in tRNA + 2 oxidized [2Fe-2S]-[ferredoxin] + AMP + diphosphate</text>
        <dbReference type="Rhea" id="RHEA:24176"/>
        <dbReference type="Rhea" id="RHEA-COMP:10000"/>
        <dbReference type="Rhea" id="RHEA-COMP:10001"/>
        <dbReference type="Rhea" id="RHEA-COMP:13337"/>
        <dbReference type="Rhea" id="RHEA-COMP:13338"/>
        <dbReference type="Rhea" id="RHEA-COMP:13339"/>
        <dbReference type="Rhea" id="RHEA-COMP:13340"/>
        <dbReference type="ChEBI" id="CHEBI:15378"/>
        <dbReference type="ChEBI" id="CHEBI:29950"/>
        <dbReference type="ChEBI" id="CHEBI:30616"/>
        <dbReference type="ChEBI" id="CHEBI:33019"/>
        <dbReference type="ChEBI" id="CHEBI:33737"/>
        <dbReference type="ChEBI" id="CHEBI:33738"/>
        <dbReference type="ChEBI" id="CHEBI:61963"/>
        <dbReference type="ChEBI" id="CHEBI:65315"/>
        <dbReference type="ChEBI" id="CHEBI:136798"/>
        <dbReference type="ChEBI" id="CHEBI:456215"/>
        <dbReference type="EC" id="2.8.1.4"/>
    </reaction>
</comment>
<evidence type="ECO:0000256" key="5">
    <source>
        <dbReference type="ARBA" id="ARBA00022741"/>
    </source>
</evidence>
<evidence type="ECO:0000256" key="16">
    <source>
        <dbReference type="ARBA" id="ARBA00077849"/>
    </source>
</evidence>
<dbReference type="GO" id="GO:0005524">
    <property type="term" value="F:ATP binding"/>
    <property type="evidence" value="ECO:0007669"/>
    <property type="project" value="UniProtKB-UniRule"/>
</dbReference>
<evidence type="ECO:0000313" key="20">
    <source>
        <dbReference type="EMBL" id="AKU79404.1"/>
    </source>
</evidence>
<feature type="binding site" evidence="18">
    <location>
        <position position="286"/>
    </location>
    <ligand>
        <name>ATP</name>
        <dbReference type="ChEBI" id="CHEBI:30616"/>
    </ligand>
</feature>
<dbReference type="InterPro" id="IPR004114">
    <property type="entry name" value="THUMP_dom"/>
</dbReference>
<reference evidence="20 21" key="1">
    <citation type="journal article" date="2015" name="Genome Announc.">
        <title>Complete Genome Sequence of Spiroplasma turonicum Strain Tab4cT, a Parasite of a Horse Fly, Haematopota sp. (Diptera: Tabanidae).</title>
        <authorList>
            <person name="Davis R.E."/>
            <person name="Shao J."/>
            <person name="Zhao Y."/>
            <person name="Gasparich G.E."/>
            <person name="Gaynor B.J."/>
            <person name="Donofrio N."/>
        </authorList>
    </citation>
    <scope>NUCLEOTIDE SEQUENCE [LARGE SCALE GENOMIC DNA]</scope>
    <source>
        <strain evidence="20 21">Tab4c</strain>
    </source>
</reference>
<evidence type="ECO:0000256" key="4">
    <source>
        <dbReference type="ARBA" id="ARBA00022679"/>
    </source>
</evidence>
<dbReference type="GO" id="GO:0000049">
    <property type="term" value="F:tRNA binding"/>
    <property type="evidence" value="ECO:0007669"/>
    <property type="project" value="UniProtKB-UniRule"/>
</dbReference>
<dbReference type="GO" id="GO:0009229">
    <property type="term" value="P:thiamine diphosphate biosynthetic process"/>
    <property type="evidence" value="ECO:0007669"/>
    <property type="project" value="UniProtKB-UniRule"/>
</dbReference>
<dbReference type="PATRIC" id="fig|216946.3.peg.156"/>
<keyword evidence="7 18" id="KW-0694">RNA-binding</keyword>
<dbReference type="CDD" id="cd01712">
    <property type="entry name" value="PPase_ThiI"/>
    <property type="match status" value="1"/>
</dbReference>
<dbReference type="GO" id="GO:0005829">
    <property type="term" value="C:cytosol"/>
    <property type="evidence" value="ECO:0007669"/>
    <property type="project" value="TreeGrafter"/>
</dbReference>
<evidence type="ECO:0000256" key="12">
    <source>
        <dbReference type="ARBA" id="ARBA00061472"/>
    </source>
</evidence>
<keyword evidence="3 18" id="KW-0820">tRNA-binding</keyword>
<dbReference type="InterPro" id="IPR049962">
    <property type="entry name" value="THUMP_ThiI"/>
</dbReference>
<sequence length="403" mass="46055">MTNILIRYGELTLKGQNKSIFISRLIRNIKFKLHSYKDYLTYKKDTKSLVLELSNKEILDDVVNVLKNIFGIYSISIIELVNNDETSILNKTLEIANSIPEGTFKVEVKRLEKSFKIGSQDLKIKIASNILINTKHLKVDVKNPDVQINVVVKNQGTQIFTNRIQCLKGLPVGSSGRALSLISGGIDSPVASYLAMKRGLTTSFIHFVTPPHTSEKSLEKVFNLIKTLQKFDTSDFEFFVCDFSDILTELMHIKEESYRITIMRRMFIKIANSLCTKFNLKCLITGESLGQVASQTIESINVINSVSNLPIIRPLITMDKEEIIHISKIIKTYEISILPFDDVCSMYVPKNPVTKPKIFIAEKQEENLLLEELITHTINKKIKIYIWKDGELVEKQEKKDKEY</sequence>
<comment type="similarity">
    <text evidence="12 18">Belongs to the ThiI family.</text>
</comment>
<dbReference type="KEGG" id="stur:STURON_00158"/>